<accession>A0A0F6P8X1</accession>
<feature type="domain" description="Duffy-antigen binding" evidence="2">
    <location>
        <begin position="124"/>
        <end position="315"/>
    </location>
</feature>
<evidence type="ECO:0000259" key="4">
    <source>
        <dbReference type="Pfam" id="PF22672"/>
    </source>
</evidence>
<gene>
    <name evidence="5" type="primary">var205</name>
</gene>
<dbReference type="InterPro" id="IPR008602">
    <property type="entry name" value="Duffy-antigen-binding"/>
</dbReference>
<dbReference type="Pfam" id="PF22672">
    <property type="entry name" value="DBL_C"/>
    <property type="match status" value="1"/>
</dbReference>
<feature type="domain" description="Duffy-binding-like" evidence="4">
    <location>
        <begin position="319"/>
        <end position="371"/>
    </location>
</feature>
<protein>
    <submittedName>
        <fullName evidence="5">Erythrocyte membrane protein 1</fullName>
    </submittedName>
</protein>
<proteinExistence type="predicted"/>
<dbReference type="SUPFAM" id="SSF140924">
    <property type="entry name" value="Duffy binding domain-like"/>
    <property type="match status" value="1"/>
</dbReference>
<dbReference type="AlphaFoldDB" id="A0A0F6P8X1"/>
<evidence type="ECO:0000259" key="3">
    <source>
        <dbReference type="Pfam" id="PF15447"/>
    </source>
</evidence>
<dbReference type="InterPro" id="IPR054595">
    <property type="entry name" value="DBL_C"/>
</dbReference>
<dbReference type="FunFam" id="1.20.1310.20:FF:000001">
    <property type="entry name" value="Erythrocyte membrane protein 1, PfEMP1"/>
    <property type="match status" value="1"/>
</dbReference>
<sequence length="373" mass="42975">MVELTKMGPPTAVTAPKYYQATSAKEFLDLIGETVQKEVHEAAKQYVSELKGDLSNADYKNDNSPKETTPPNPCQLLYQYHTNVTMGHGKEYPCEDRPEVRFSDTEGAQCDKSKIKDNKGKSEGACAPYRRSSLCDHHLSYMNADKTNTTDNLLLEVCMAAKHEGDSLKHYSEKLNVTYTDSPSQLCTELARSFADIGDIVRGKDLFLGNSKEKKQRKQLEENLKTIFAKIYNSLKDKGGAETRYGSDKDFFQLREDWWEENRETVWKAITCDVKSGNNYFRRTCSKRQGGTQGDCRCIDFSVPTYFDYVPQYLRWFEEWAEDFCRKKNKKLKDVKTNCRGNDENGKERYCDRNGFDCERTIYKKGYFVIDKG</sequence>
<dbReference type="EMBL" id="KJ856471">
    <property type="protein sequence ID" value="AJD77401.1"/>
    <property type="molecule type" value="Genomic_DNA"/>
</dbReference>
<name>A0A0F6P8X1_PLAFA</name>
<feature type="region of interest" description="Disordered" evidence="1">
    <location>
        <begin position="54"/>
        <end position="73"/>
    </location>
</feature>
<organism evidence="5">
    <name type="scientific">Plasmodium falciparum</name>
    <name type="common">malaria parasite P. falciparum</name>
    <dbReference type="NCBI Taxonomy" id="5833"/>
    <lineage>
        <taxon>Eukaryota</taxon>
        <taxon>Sar</taxon>
        <taxon>Alveolata</taxon>
        <taxon>Apicomplexa</taxon>
        <taxon>Aconoidasida</taxon>
        <taxon>Haemosporida</taxon>
        <taxon>Plasmodiidae</taxon>
        <taxon>Plasmodium</taxon>
        <taxon>Plasmodium (Laverania)</taxon>
    </lineage>
</organism>
<evidence type="ECO:0000313" key="5">
    <source>
        <dbReference type="EMBL" id="AJD77401.1"/>
    </source>
</evidence>
<dbReference type="Pfam" id="PF15447">
    <property type="entry name" value="NTS"/>
    <property type="match status" value="1"/>
</dbReference>
<dbReference type="InterPro" id="IPR042202">
    <property type="entry name" value="Duffy-ag-bd_sf"/>
</dbReference>
<dbReference type="GO" id="GO:0016020">
    <property type="term" value="C:membrane"/>
    <property type="evidence" value="ECO:0007669"/>
    <property type="project" value="InterPro"/>
</dbReference>
<feature type="non-terminal residue" evidence="5">
    <location>
        <position position="373"/>
    </location>
</feature>
<reference evidence="5" key="1">
    <citation type="journal article" date="2015" name="Malar. J.">
        <title>Transcription of the var genes from a freshly-obtained field isolate of Plasmodium falciparum shows more variable switching patterns than long laboratory-adapted isolates.</title>
        <authorList>
            <person name="Ye R."/>
            <person name="Zhang D."/>
            <person name="Chen B."/>
            <person name="Zhu Y."/>
            <person name="Zhang Y."/>
            <person name="Wang S."/>
            <person name="Pan W."/>
        </authorList>
    </citation>
    <scope>NUCLEOTIDE SEQUENCE</scope>
    <source>
        <strain evidence="5">FCYN0906-5H</strain>
    </source>
</reference>
<feature type="domain" description="Plasmodium falciparum erythrocyte membrane protein-1 N-terminal segment" evidence="3">
    <location>
        <begin position="23"/>
        <end position="57"/>
    </location>
</feature>
<dbReference type="Gene3D" id="1.20.58.830">
    <property type="match status" value="1"/>
</dbReference>
<evidence type="ECO:0000259" key="2">
    <source>
        <dbReference type="Pfam" id="PF05424"/>
    </source>
</evidence>
<evidence type="ECO:0000256" key="1">
    <source>
        <dbReference type="SAM" id="MobiDB-lite"/>
    </source>
</evidence>
<dbReference type="GO" id="GO:0046789">
    <property type="term" value="F:host cell surface receptor binding"/>
    <property type="evidence" value="ECO:0007669"/>
    <property type="project" value="InterPro"/>
</dbReference>
<dbReference type="InterPro" id="IPR029210">
    <property type="entry name" value="PfEMP1_NTS"/>
</dbReference>
<dbReference type="VEuPathDB" id="PlasmoDB:PfSD01_120045700"/>
<dbReference type="Pfam" id="PF05424">
    <property type="entry name" value="Duffy_binding"/>
    <property type="match status" value="1"/>
</dbReference>
<dbReference type="Gene3D" id="1.20.1310.20">
    <property type="entry name" value="Duffy-antigen binding domain"/>
    <property type="match status" value="1"/>
</dbReference>